<protein>
    <submittedName>
        <fullName evidence="1">Uncharacterized protein</fullName>
    </submittedName>
</protein>
<organism evidence="1 2">
    <name type="scientific">Clonorchis sinensis</name>
    <name type="common">Chinese liver fluke</name>
    <dbReference type="NCBI Taxonomy" id="79923"/>
    <lineage>
        <taxon>Eukaryota</taxon>
        <taxon>Metazoa</taxon>
        <taxon>Spiralia</taxon>
        <taxon>Lophotrochozoa</taxon>
        <taxon>Platyhelminthes</taxon>
        <taxon>Trematoda</taxon>
        <taxon>Digenea</taxon>
        <taxon>Opisthorchiida</taxon>
        <taxon>Opisthorchiata</taxon>
        <taxon>Opisthorchiidae</taxon>
        <taxon>Clonorchis</taxon>
    </lineage>
</organism>
<dbReference type="EMBL" id="NIRI02000076">
    <property type="protein sequence ID" value="KAG5442189.1"/>
    <property type="molecule type" value="Genomic_DNA"/>
</dbReference>
<proteinExistence type="predicted"/>
<dbReference type="Proteomes" id="UP000286415">
    <property type="component" value="Unassembled WGS sequence"/>
</dbReference>
<name>A0A419Q7H3_CLOSI</name>
<keyword evidence="2" id="KW-1185">Reference proteome</keyword>
<reference evidence="1 2" key="1">
    <citation type="journal article" date="2018" name="Biotechnol. Adv.">
        <title>Improved genomic resources and new bioinformatic workflow for the carcinogenic parasite Clonorchis sinensis: Biotechnological implications.</title>
        <authorList>
            <person name="Wang D."/>
            <person name="Korhonen P.K."/>
            <person name="Gasser R.B."/>
            <person name="Young N.D."/>
        </authorList>
    </citation>
    <scope>NUCLEOTIDE SEQUENCE [LARGE SCALE GENOMIC DNA]</scope>
    <source>
        <strain evidence="1">Cs-k2</strain>
    </source>
</reference>
<dbReference type="AlphaFoldDB" id="A0A419Q7H3"/>
<accession>A0A419Q7H3</accession>
<gene>
    <name evidence="1" type="ORF">CSKR_113193</name>
</gene>
<sequence length="268" mass="29377">MLTAAFRALAASGDGISSVALETPVRCSHQPITSNTITRRRVRKSPLPFYEAGLADKFAFQDDNYCAQCIKLPGHKVQLWITHPSLASDIRAQTPFVGALQQRSLDTSEFSRPNRQMRSRLSGVNGVPDSSSTRCDHRLTRLSGNPSQVASQTIKTPLKQRFNPAVVGVFGSWRNFSDESTPYRESTGLVFCSYESSSSGHIQWLSGVLTPGNWHAVERFTTNLLVTLEASDSLHLNSRTCSRLSHLSGVPVSSSNNDAVTLLVVKID</sequence>
<dbReference type="InParanoid" id="A0A419Q7H3"/>
<comment type="caution">
    <text evidence="1">The sequence shown here is derived from an EMBL/GenBank/DDBJ whole genome shotgun (WGS) entry which is preliminary data.</text>
</comment>
<reference evidence="1 2" key="2">
    <citation type="journal article" date="2021" name="Genomics">
        <title>High-quality reference genome for Clonorchis sinensis.</title>
        <authorList>
            <person name="Young N.D."/>
            <person name="Stroehlein A.J."/>
            <person name="Kinkar L."/>
            <person name="Wang T."/>
            <person name="Sohn W.M."/>
            <person name="Chang B.C.H."/>
            <person name="Kaur P."/>
            <person name="Weisz D."/>
            <person name="Dudchenko O."/>
            <person name="Aiden E.L."/>
            <person name="Korhonen P.K."/>
            <person name="Gasser R.B."/>
        </authorList>
    </citation>
    <scope>NUCLEOTIDE SEQUENCE [LARGE SCALE GENOMIC DNA]</scope>
    <source>
        <strain evidence="1">Cs-k2</strain>
    </source>
</reference>
<evidence type="ECO:0000313" key="2">
    <source>
        <dbReference type="Proteomes" id="UP000286415"/>
    </source>
</evidence>
<evidence type="ECO:0000313" key="1">
    <source>
        <dbReference type="EMBL" id="KAG5442189.1"/>
    </source>
</evidence>